<feature type="domain" description="WWE" evidence="5">
    <location>
        <begin position="89"/>
        <end position="174"/>
    </location>
</feature>
<dbReference type="Pfam" id="PF02825">
    <property type="entry name" value="WWE"/>
    <property type="match status" value="3"/>
</dbReference>
<sequence length="259" mass="29549">NYSCFGGLPHCCPSGAPNMLSSSISSRDVEQQFTQNPQGSFTFTVGHTSYSLNFSTMTQSNHITGLQRKVRRRPKLMKVISCFCRLSATLTPPAPSSSQIGVVAYRWEFMGDREQWTEYQAHVCSFDSAAIERHFQFNQQGKLHFRINRHSYTLDFSSMHQVNNDIGTRRAVRRTPTHGIQLNSTQAQWQFLDINGAWTDYSKRKCSISSQEIEFQYQLNPSGTMKFSTSSFSYELSFSAMTQRNLSTGTTRAVRRLNQ</sequence>
<dbReference type="UniPathway" id="UPA00143"/>
<evidence type="ECO:0000256" key="3">
    <source>
        <dbReference type="ARBA" id="ARBA00023242"/>
    </source>
</evidence>
<reference evidence="6" key="2">
    <citation type="submission" date="2025-09" db="UniProtKB">
        <authorList>
            <consortium name="Ensembl"/>
        </authorList>
    </citation>
    <scope>IDENTIFICATION</scope>
</reference>
<name>A0A3Q0R173_AMPCI</name>
<dbReference type="GO" id="GO:0008270">
    <property type="term" value="F:zinc ion binding"/>
    <property type="evidence" value="ECO:0007669"/>
    <property type="project" value="InterPro"/>
</dbReference>
<dbReference type="SUPFAM" id="SSF117839">
    <property type="entry name" value="WWE domain"/>
    <property type="match status" value="3"/>
</dbReference>
<dbReference type="PANTHER" id="PTHR45740:SF14">
    <property type="entry name" value="NOVEL PROTEIN"/>
    <property type="match status" value="1"/>
</dbReference>
<comment type="pathway">
    <text evidence="2">Protein modification; protein ubiquitination.</text>
</comment>
<dbReference type="GO" id="GO:0016567">
    <property type="term" value="P:protein ubiquitination"/>
    <property type="evidence" value="ECO:0007669"/>
    <property type="project" value="UniProtKB-UniPathway"/>
</dbReference>
<evidence type="ECO:0000313" key="6">
    <source>
        <dbReference type="Ensembl" id="ENSACIP00000004027.1"/>
    </source>
</evidence>
<dbReference type="Ensembl" id="ENSACIT00000004160.1">
    <property type="protein sequence ID" value="ENSACIP00000004027.1"/>
    <property type="gene ID" value="ENSACIG00000003171.1"/>
</dbReference>
<dbReference type="InterPro" id="IPR051712">
    <property type="entry name" value="ARTD-AVP"/>
</dbReference>
<reference evidence="6" key="1">
    <citation type="submission" date="2025-08" db="UniProtKB">
        <authorList>
            <consortium name="Ensembl"/>
        </authorList>
    </citation>
    <scope>IDENTIFICATION</scope>
</reference>
<dbReference type="GO" id="GO:0005634">
    <property type="term" value="C:nucleus"/>
    <property type="evidence" value="ECO:0007669"/>
    <property type="project" value="UniProtKB-SubCell"/>
</dbReference>
<dbReference type="InterPro" id="IPR018123">
    <property type="entry name" value="WWE-dom_subgr"/>
</dbReference>
<evidence type="ECO:0000256" key="4">
    <source>
        <dbReference type="ARBA" id="ARBA00024347"/>
    </source>
</evidence>
<comment type="subcellular location">
    <subcellularLocation>
        <location evidence="1">Nucleus</location>
    </subcellularLocation>
</comment>
<keyword evidence="7" id="KW-1185">Reference proteome</keyword>
<evidence type="ECO:0000259" key="5">
    <source>
        <dbReference type="PROSITE" id="PS50918"/>
    </source>
</evidence>
<evidence type="ECO:0000256" key="1">
    <source>
        <dbReference type="ARBA" id="ARBA00004123"/>
    </source>
</evidence>
<dbReference type="Gene3D" id="3.30.720.50">
    <property type="match status" value="3"/>
</dbReference>
<dbReference type="AlphaFoldDB" id="A0A3Q0R173"/>
<keyword evidence="3" id="KW-0539">Nucleus</keyword>
<comment type="similarity">
    <text evidence="4">Belongs to the ARTD/PARP family.</text>
</comment>
<dbReference type="SMART" id="SM00678">
    <property type="entry name" value="WWE"/>
    <property type="match status" value="2"/>
</dbReference>
<proteinExistence type="inferred from homology"/>
<accession>A0A3Q0R173</accession>
<dbReference type="Proteomes" id="UP000261340">
    <property type="component" value="Unplaced"/>
</dbReference>
<dbReference type="PANTHER" id="PTHR45740">
    <property type="entry name" value="POLY [ADP-RIBOSE] POLYMERASE"/>
    <property type="match status" value="1"/>
</dbReference>
<dbReference type="PROSITE" id="PS50918">
    <property type="entry name" value="WWE"/>
    <property type="match status" value="3"/>
</dbReference>
<dbReference type="GO" id="GO:0003950">
    <property type="term" value="F:NAD+ poly-ADP-ribosyltransferase activity"/>
    <property type="evidence" value="ECO:0007669"/>
    <property type="project" value="TreeGrafter"/>
</dbReference>
<dbReference type="InterPro" id="IPR004170">
    <property type="entry name" value="WWE_dom"/>
</dbReference>
<evidence type="ECO:0000256" key="2">
    <source>
        <dbReference type="ARBA" id="ARBA00004906"/>
    </source>
</evidence>
<dbReference type="GeneTree" id="ENSGT01000000214676"/>
<feature type="domain" description="WWE" evidence="5">
    <location>
        <begin position="1"/>
        <end position="72"/>
    </location>
</feature>
<dbReference type="GO" id="GO:1990404">
    <property type="term" value="F:NAD+-protein mono-ADP-ribosyltransferase activity"/>
    <property type="evidence" value="ECO:0007669"/>
    <property type="project" value="TreeGrafter"/>
</dbReference>
<evidence type="ECO:0000313" key="7">
    <source>
        <dbReference type="Proteomes" id="UP000261340"/>
    </source>
</evidence>
<feature type="domain" description="WWE" evidence="5">
    <location>
        <begin position="175"/>
        <end position="256"/>
    </location>
</feature>
<organism evidence="6 7">
    <name type="scientific">Amphilophus citrinellus</name>
    <name type="common">Midas cichlid</name>
    <name type="synonym">Cichlasoma citrinellum</name>
    <dbReference type="NCBI Taxonomy" id="61819"/>
    <lineage>
        <taxon>Eukaryota</taxon>
        <taxon>Metazoa</taxon>
        <taxon>Chordata</taxon>
        <taxon>Craniata</taxon>
        <taxon>Vertebrata</taxon>
        <taxon>Euteleostomi</taxon>
        <taxon>Actinopterygii</taxon>
        <taxon>Neopterygii</taxon>
        <taxon>Teleostei</taxon>
        <taxon>Neoteleostei</taxon>
        <taxon>Acanthomorphata</taxon>
        <taxon>Ovalentaria</taxon>
        <taxon>Cichlomorphae</taxon>
        <taxon>Cichliformes</taxon>
        <taxon>Cichlidae</taxon>
        <taxon>New World cichlids</taxon>
        <taxon>Cichlasomatinae</taxon>
        <taxon>Heroini</taxon>
        <taxon>Amphilophus</taxon>
    </lineage>
</organism>
<dbReference type="InterPro" id="IPR037197">
    <property type="entry name" value="WWE_dom_sf"/>
</dbReference>
<protein>
    <recommendedName>
        <fullName evidence="5">WWE domain-containing protein</fullName>
    </recommendedName>
</protein>